<feature type="site" description="Cleavage; by autolysis" evidence="6">
    <location>
        <begin position="296"/>
        <end position="297"/>
    </location>
</feature>
<feature type="chain" id="PRO_5044941670" description="Arginine biosynthesis bifunctional protein ArgJ beta chain" evidence="6">
    <location>
        <begin position="297"/>
        <end position="504"/>
    </location>
</feature>
<evidence type="ECO:0000256" key="4">
    <source>
        <dbReference type="ARBA" id="ARBA00022813"/>
    </source>
</evidence>
<feature type="chain" id="PRO_5044941669" description="Arginine biosynthesis bifunctional protein ArgJ alpha chain" evidence="6">
    <location>
        <begin position="1"/>
        <end position="296"/>
    </location>
</feature>
<keyword evidence="5 6" id="KW-0012">Acyltransferase</keyword>
<dbReference type="EMBL" id="BAAARK010000001">
    <property type="protein sequence ID" value="GAA2646191.1"/>
    <property type="molecule type" value="Genomic_DNA"/>
</dbReference>
<name>A0ABN3R8B7_9ACTN</name>
<keyword evidence="6" id="KW-0511">Multifunctional enzyme</keyword>
<comment type="caution">
    <text evidence="7">The sequence shown here is derived from an EMBL/GenBank/DDBJ whole genome shotgun (WGS) entry which is preliminary data.</text>
</comment>
<feature type="active site" description="Nucleophile" evidence="6">
    <location>
        <position position="297"/>
    </location>
</feature>
<comment type="similarity">
    <text evidence="1 6">Belongs to the ArgJ family.</text>
</comment>
<dbReference type="InterPro" id="IPR042195">
    <property type="entry name" value="ArgJ_beta_C"/>
</dbReference>
<dbReference type="SUPFAM" id="SSF56266">
    <property type="entry name" value="DmpA/ArgJ-like"/>
    <property type="match status" value="1"/>
</dbReference>
<feature type="binding site" evidence="6">
    <location>
        <position position="286"/>
    </location>
    <ligand>
        <name>substrate</name>
    </ligand>
</feature>
<keyword evidence="6" id="KW-0963">Cytoplasm</keyword>
<comment type="catalytic activity">
    <reaction evidence="6">
        <text>N(2)-acetyl-L-ornithine + L-glutamate = N-acetyl-L-glutamate + L-ornithine</text>
        <dbReference type="Rhea" id="RHEA:15349"/>
        <dbReference type="ChEBI" id="CHEBI:29985"/>
        <dbReference type="ChEBI" id="CHEBI:44337"/>
        <dbReference type="ChEBI" id="CHEBI:46911"/>
        <dbReference type="ChEBI" id="CHEBI:57805"/>
        <dbReference type="EC" id="2.3.1.35"/>
    </reaction>
</comment>
<feature type="binding site" evidence="6">
    <location>
        <position position="504"/>
    </location>
    <ligand>
        <name>substrate</name>
    </ligand>
</feature>
<protein>
    <recommendedName>
        <fullName evidence="6">Arginine biosynthesis bifunctional protein ArgJ</fullName>
    </recommendedName>
    <domain>
        <recommendedName>
            <fullName evidence="6">Glutamate N-acetyltransferase</fullName>
            <ecNumber evidence="6">2.3.1.35</ecNumber>
        </recommendedName>
        <alternativeName>
            <fullName evidence="6">Ornithine acetyltransferase</fullName>
            <shortName evidence="6">OATase</shortName>
        </alternativeName>
        <alternativeName>
            <fullName evidence="6">Ornithine transacetylase</fullName>
        </alternativeName>
    </domain>
    <domain>
        <recommendedName>
            <fullName evidence="6">Amino-acid acetyltransferase</fullName>
            <ecNumber evidence="6">2.3.1.1</ecNumber>
        </recommendedName>
        <alternativeName>
            <fullName evidence="6">N-acetylglutamate synthase</fullName>
            <shortName evidence="6">AGSase</shortName>
        </alternativeName>
    </domain>
    <component>
        <recommendedName>
            <fullName evidence="6">Arginine biosynthesis bifunctional protein ArgJ alpha chain</fullName>
        </recommendedName>
    </component>
    <component>
        <recommendedName>
            <fullName evidence="6">Arginine biosynthesis bifunctional protein ArgJ beta chain</fullName>
        </recommendedName>
    </component>
</protein>
<feature type="binding site" evidence="6">
    <location>
        <position position="376"/>
    </location>
    <ligand>
        <name>substrate</name>
    </ligand>
</feature>
<evidence type="ECO:0000256" key="5">
    <source>
        <dbReference type="ARBA" id="ARBA00023315"/>
    </source>
</evidence>
<dbReference type="PANTHER" id="PTHR23100">
    <property type="entry name" value="ARGININE BIOSYNTHESIS BIFUNCTIONAL PROTEIN ARGJ"/>
    <property type="match status" value="1"/>
</dbReference>
<dbReference type="Proteomes" id="UP001500994">
    <property type="component" value="Unassembled WGS sequence"/>
</dbReference>
<evidence type="ECO:0000313" key="7">
    <source>
        <dbReference type="EMBL" id="GAA2646191.1"/>
    </source>
</evidence>
<comment type="pathway">
    <text evidence="6">Amino-acid biosynthesis; L-arginine biosynthesis; N(2)-acetyl-L-ornithine from L-glutamate: step 1/4.</text>
</comment>
<comment type="subunit">
    <text evidence="2 6">Heterotetramer of two alpha and two beta chains.</text>
</comment>
<evidence type="ECO:0000256" key="6">
    <source>
        <dbReference type="HAMAP-Rule" id="MF_01106"/>
    </source>
</evidence>
<keyword evidence="6" id="KW-0055">Arginine biosynthesis</keyword>
<dbReference type="EC" id="2.3.1.1" evidence="6"/>
<evidence type="ECO:0000256" key="3">
    <source>
        <dbReference type="ARBA" id="ARBA00022679"/>
    </source>
</evidence>
<evidence type="ECO:0000256" key="1">
    <source>
        <dbReference type="ARBA" id="ARBA00006774"/>
    </source>
</evidence>
<keyword evidence="8" id="KW-1185">Reference proteome</keyword>
<keyword evidence="3 6" id="KW-0808">Transferase</keyword>
<dbReference type="Gene3D" id="3.60.70.12">
    <property type="entry name" value="L-amino peptidase D-ALA esterase/amidase"/>
    <property type="match status" value="1"/>
</dbReference>
<comment type="function">
    <text evidence="6">Catalyzes two activities which are involved in the cyclic version of arginine biosynthesis: the synthesis of N-acetylglutamate from glutamate and acetyl-CoA as the acetyl donor, and of ornithine by transacetylation between N(2)-acetylornithine and glutamate.</text>
</comment>
<dbReference type="Gene3D" id="3.10.20.340">
    <property type="entry name" value="ArgJ beta chain, C-terminal domain"/>
    <property type="match status" value="1"/>
</dbReference>
<comment type="catalytic activity">
    <reaction evidence="6">
        <text>L-glutamate + acetyl-CoA = N-acetyl-L-glutamate + CoA + H(+)</text>
        <dbReference type="Rhea" id="RHEA:24292"/>
        <dbReference type="ChEBI" id="CHEBI:15378"/>
        <dbReference type="ChEBI" id="CHEBI:29985"/>
        <dbReference type="ChEBI" id="CHEBI:44337"/>
        <dbReference type="ChEBI" id="CHEBI:57287"/>
        <dbReference type="ChEBI" id="CHEBI:57288"/>
        <dbReference type="EC" id="2.3.1.1"/>
    </reaction>
</comment>
<reference evidence="7 8" key="1">
    <citation type="journal article" date="2019" name="Int. J. Syst. Evol. Microbiol.">
        <title>The Global Catalogue of Microorganisms (GCM) 10K type strain sequencing project: providing services to taxonomists for standard genome sequencing and annotation.</title>
        <authorList>
            <consortium name="The Broad Institute Genomics Platform"/>
            <consortium name="The Broad Institute Genome Sequencing Center for Infectious Disease"/>
            <person name="Wu L."/>
            <person name="Ma J."/>
        </authorList>
    </citation>
    <scope>NUCLEOTIDE SEQUENCE [LARGE SCALE GENOMIC DNA]</scope>
    <source>
        <strain evidence="7 8">JCM 16374</strain>
    </source>
</reference>
<feature type="site" description="Involved in the stabilization of negative charge on the oxyanion by the formation of the oxyanion hole" evidence="6">
    <location>
        <position position="225"/>
    </location>
</feature>
<dbReference type="NCBIfam" id="NF003802">
    <property type="entry name" value="PRK05388.1"/>
    <property type="match status" value="1"/>
</dbReference>
<feature type="binding site" evidence="6">
    <location>
        <position position="297"/>
    </location>
    <ligand>
        <name>substrate</name>
    </ligand>
</feature>
<dbReference type="EC" id="2.3.1.35" evidence="6"/>
<dbReference type="InterPro" id="IPR002813">
    <property type="entry name" value="Arg_biosynth_ArgJ"/>
</dbReference>
<keyword evidence="4 6" id="KW-0068">Autocatalytic cleavage</keyword>
<dbReference type="PANTHER" id="PTHR23100:SF0">
    <property type="entry name" value="ARGININE BIOSYNTHESIS BIFUNCTIONAL PROTEIN ARGJ, MITOCHONDRIAL"/>
    <property type="match status" value="1"/>
</dbReference>
<sequence>MRLWRGNGGVAGCGAVGGGTWGMGWHTFPRLMTCSTVRPGPFARSAGRVAERLAPGRLIHVPGAPVANLSDDPMHRIGPSRAVACPVGAGAGDGKRWTADPLTANLFHMTHDYSIEGAAPEWPTGFRAYTGHGGLRDQGDDVSIVASDRPAVSAAMFTKSLFAGPAVVLSRAHAAEQRLRAVVTLAQNANVATGRQGAEHAAEVVGRVAGILGLAADEVLIGSTGVIGRPLPMDTIRAHFDGAARRGPDAFTAAPLDVAWAMMTTDTRPKTAVRTVGAARLVGVAKGVGMLEPNMATMLAYVVTDAELAAADLDRALRTAVDATFNCLSVDTDTSTSDTVAVLANGAAGPVDPAEFAAALADLCLDLTRQLASDGEGATKLLRVTVTEARDAAQAKRIAKSVVNSPLVKTAVYGADPNWGRVLMAVGKNTDDRDIAPHRVTVAFGGTEVYPTEPTPELLADLTAALRRSEVDLAVTLGIGDGAATVFGCDLSPGYVRINADYTT</sequence>
<dbReference type="NCBIfam" id="TIGR00120">
    <property type="entry name" value="ArgJ"/>
    <property type="match status" value="1"/>
</dbReference>
<proteinExistence type="inferred from homology"/>
<organism evidence="7 8">
    <name type="scientific">Streptomyces lunalinharesii</name>
    <dbReference type="NCBI Taxonomy" id="333384"/>
    <lineage>
        <taxon>Bacteria</taxon>
        <taxon>Bacillati</taxon>
        <taxon>Actinomycetota</taxon>
        <taxon>Actinomycetes</taxon>
        <taxon>Kitasatosporales</taxon>
        <taxon>Streptomycetaceae</taxon>
        <taxon>Streptomyces</taxon>
    </lineage>
</organism>
<accession>A0ABN3R8B7</accession>
<keyword evidence="6" id="KW-0028">Amino-acid biosynthesis</keyword>
<dbReference type="InterPro" id="IPR016117">
    <property type="entry name" value="ArgJ-like_dom_sf"/>
</dbReference>
<feature type="site" description="Involved in the stabilization of negative charge on the oxyanion by the formation of the oxyanion hole" evidence="6">
    <location>
        <position position="224"/>
    </location>
</feature>
<dbReference type="HAMAP" id="MF_01106">
    <property type="entry name" value="ArgJ"/>
    <property type="match status" value="1"/>
</dbReference>
<evidence type="ECO:0000313" key="8">
    <source>
        <dbReference type="Proteomes" id="UP001500994"/>
    </source>
</evidence>
<evidence type="ECO:0000256" key="2">
    <source>
        <dbReference type="ARBA" id="ARBA00011475"/>
    </source>
</evidence>
<comment type="pathway">
    <text evidence="6">Amino-acid biosynthesis; L-arginine biosynthesis; L-ornithine and N-acetyl-L-glutamate from L-glutamate and N(2)-acetyl-L-ornithine (cyclic): step 1/1.</text>
</comment>
<gene>
    <name evidence="7" type="primary">argJ_1</name>
    <name evidence="6" type="synonym">argJ</name>
    <name evidence="7" type="ORF">GCM10009864_05750</name>
</gene>
<feature type="binding site" evidence="6">
    <location>
        <position position="264"/>
    </location>
    <ligand>
        <name>substrate</name>
    </ligand>
</feature>
<feature type="binding site" evidence="6">
    <location>
        <position position="499"/>
    </location>
    <ligand>
        <name>substrate</name>
    </ligand>
</feature>
<dbReference type="CDD" id="cd02152">
    <property type="entry name" value="OAT"/>
    <property type="match status" value="1"/>
</dbReference>
<dbReference type="Pfam" id="PF01960">
    <property type="entry name" value="ArgJ"/>
    <property type="match status" value="1"/>
</dbReference>
<comment type="subcellular location">
    <subcellularLocation>
        <location evidence="6">Cytoplasm</location>
    </subcellularLocation>
</comment>